<dbReference type="Proteomes" id="UP001596084">
    <property type="component" value="Unassembled WGS sequence"/>
</dbReference>
<name>A0ABW0QG66_9BURK</name>
<evidence type="ECO:0000256" key="1">
    <source>
        <dbReference type="SAM" id="Phobius"/>
    </source>
</evidence>
<keyword evidence="1" id="KW-1133">Transmembrane helix</keyword>
<keyword evidence="3" id="KW-1185">Reference proteome</keyword>
<sequence>MSEIKVNPGLEGDVEVMSDVELSQMLQRSPRGDYVETWQHHKIGFLIRAAKEFVVHIDVNGDLDWETTPEYDESAAKRAGYNAAKHNAIMNECAVLETTPCAGLAPDAVKQFKHLLGEAMASSLDGDYGAGQKMIVAARQYFQNRSEETSRKWYLLASFKSALPIALLGIALWLSRDFAIKLLGITGFWLVLASCAGGVGALFSVITRSGRLKFDCSAGEGLHNLEAYSRIAAGVFSGLLTALAVKSQMIFAPLTQGGRIHLTMVLVALAAGAGERLASSIISKFDSAGPKTFGGEVKTAKTNGNQR</sequence>
<keyword evidence="1" id="KW-0812">Transmembrane</keyword>
<comment type="caution">
    <text evidence="2">The sequence shown here is derived from an EMBL/GenBank/DDBJ whole genome shotgun (WGS) entry which is preliminary data.</text>
</comment>
<protein>
    <submittedName>
        <fullName evidence="2">Uncharacterized protein</fullName>
    </submittedName>
</protein>
<proteinExistence type="predicted"/>
<dbReference type="EMBL" id="JBHSMX010000052">
    <property type="protein sequence ID" value="MFC5522617.1"/>
    <property type="molecule type" value="Genomic_DNA"/>
</dbReference>
<gene>
    <name evidence="2" type="ORF">ACFPP7_17135</name>
</gene>
<reference evidence="3" key="1">
    <citation type="journal article" date="2019" name="Int. J. Syst. Evol. Microbiol.">
        <title>The Global Catalogue of Microorganisms (GCM) 10K type strain sequencing project: providing services to taxonomists for standard genome sequencing and annotation.</title>
        <authorList>
            <consortium name="The Broad Institute Genomics Platform"/>
            <consortium name="The Broad Institute Genome Sequencing Center for Infectious Disease"/>
            <person name="Wu L."/>
            <person name="Ma J."/>
        </authorList>
    </citation>
    <scope>NUCLEOTIDE SEQUENCE [LARGE SCALE GENOMIC DNA]</scope>
    <source>
        <strain evidence="3">CGMCC 4.7277</strain>
    </source>
</reference>
<keyword evidence="1" id="KW-0472">Membrane</keyword>
<evidence type="ECO:0000313" key="2">
    <source>
        <dbReference type="EMBL" id="MFC5522617.1"/>
    </source>
</evidence>
<accession>A0ABW0QG66</accession>
<dbReference type="RefSeq" id="WP_157090460.1">
    <property type="nucleotide sequence ID" value="NZ_JBHSMX010000052.1"/>
</dbReference>
<evidence type="ECO:0000313" key="3">
    <source>
        <dbReference type="Proteomes" id="UP001596084"/>
    </source>
</evidence>
<organism evidence="2 3">
    <name type="scientific">Polaromonas jejuensis</name>
    <dbReference type="NCBI Taxonomy" id="457502"/>
    <lineage>
        <taxon>Bacteria</taxon>
        <taxon>Pseudomonadati</taxon>
        <taxon>Pseudomonadota</taxon>
        <taxon>Betaproteobacteria</taxon>
        <taxon>Burkholderiales</taxon>
        <taxon>Comamonadaceae</taxon>
        <taxon>Polaromonas</taxon>
    </lineage>
</organism>
<feature type="transmembrane region" description="Helical" evidence="1">
    <location>
        <begin position="186"/>
        <end position="206"/>
    </location>
</feature>
<feature type="transmembrane region" description="Helical" evidence="1">
    <location>
        <begin position="153"/>
        <end position="174"/>
    </location>
</feature>